<feature type="transmembrane region" description="Helical" evidence="7">
    <location>
        <begin position="215"/>
        <end position="239"/>
    </location>
</feature>
<evidence type="ECO:0000256" key="4">
    <source>
        <dbReference type="ARBA" id="ARBA00022692"/>
    </source>
</evidence>
<dbReference type="InterPro" id="IPR036259">
    <property type="entry name" value="MFS_trans_sf"/>
</dbReference>
<dbReference type="EMBL" id="LT635758">
    <property type="protein sequence ID" value="SGZ52895.1"/>
    <property type="molecule type" value="Genomic_DNA"/>
</dbReference>
<dbReference type="InterPro" id="IPR011701">
    <property type="entry name" value="MFS"/>
</dbReference>
<feature type="transmembrane region" description="Helical" evidence="7">
    <location>
        <begin position="190"/>
        <end position="209"/>
    </location>
</feature>
<feature type="transmembrane region" description="Helical" evidence="7">
    <location>
        <begin position="541"/>
        <end position="563"/>
    </location>
</feature>
<evidence type="ECO:0000256" key="6">
    <source>
        <dbReference type="ARBA" id="ARBA00023136"/>
    </source>
</evidence>
<gene>
    <name evidence="9" type="ORF">SAMEA4029010_CIC11G00000005193</name>
</gene>
<feature type="domain" description="Major facilitator superfamily (MFS) profile" evidence="8">
    <location>
        <begin position="65"/>
        <end position="563"/>
    </location>
</feature>
<feature type="transmembrane region" description="Helical" evidence="7">
    <location>
        <begin position="432"/>
        <end position="451"/>
    </location>
</feature>
<dbReference type="PANTHER" id="PTHR23501:SF191">
    <property type="entry name" value="VACUOLAR BASIC AMINO ACID TRANSPORTER 4"/>
    <property type="match status" value="1"/>
</dbReference>
<keyword evidence="4 7" id="KW-0812">Transmembrane</keyword>
<dbReference type="GO" id="GO:0015174">
    <property type="term" value="F:basic amino acid transmembrane transporter activity"/>
    <property type="evidence" value="ECO:0007669"/>
    <property type="project" value="TreeGrafter"/>
</dbReference>
<keyword evidence="10" id="KW-1185">Reference proteome</keyword>
<feature type="transmembrane region" description="Helical" evidence="7">
    <location>
        <begin position="463"/>
        <end position="481"/>
    </location>
</feature>
<dbReference type="GO" id="GO:0012505">
    <property type="term" value="C:endomembrane system"/>
    <property type="evidence" value="ECO:0007669"/>
    <property type="project" value="UniProtKB-SubCell"/>
</dbReference>
<feature type="transmembrane region" description="Helical" evidence="7">
    <location>
        <begin position="158"/>
        <end position="178"/>
    </location>
</feature>
<keyword evidence="6 7" id="KW-0472">Membrane</keyword>
<accession>A0A1L0BNB6</accession>
<feature type="transmembrane region" description="Helical" evidence="7">
    <location>
        <begin position="288"/>
        <end position="308"/>
    </location>
</feature>
<evidence type="ECO:0000256" key="1">
    <source>
        <dbReference type="ARBA" id="ARBA00004127"/>
    </source>
</evidence>
<keyword evidence="3" id="KW-0813">Transport</keyword>
<evidence type="ECO:0000259" key="8">
    <source>
        <dbReference type="PROSITE" id="PS50850"/>
    </source>
</evidence>
<reference evidence="9 10" key="1">
    <citation type="submission" date="2016-10" db="EMBL/GenBank/DDBJ databases">
        <authorList>
            <person name="de Groot N.N."/>
        </authorList>
    </citation>
    <scope>NUCLEOTIDE SEQUENCE [LARGE SCALE GENOMIC DNA]</scope>
    <source>
        <strain evidence="9 10">CBS 141442</strain>
    </source>
</reference>
<feature type="transmembrane region" description="Helical" evidence="7">
    <location>
        <begin position="260"/>
        <end position="282"/>
    </location>
</feature>
<evidence type="ECO:0000256" key="2">
    <source>
        <dbReference type="ARBA" id="ARBA00008335"/>
    </source>
</evidence>
<dbReference type="OrthoDB" id="3437016at2759"/>
<keyword evidence="5 7" id="KW-1133">Transmembrane helix</keyword>
<protein>
    <submittedName>
        <fullName evidence="9">CIC11C00000005193</fullName>
    </submittedName>
</protein>
<evidence type="ECO:0000313" key="9">
    <source>
        <dbReference type="EMBL" id="SGZ52895.1"/>
    </source>
</evidence>
<feature type="transmembrane region" description="Helical" evidence="7">
    <location>
        <begin position="329"/>
        <end position="350"/>
    </location>
</feature>
<organism evidence="9 10">
    <name type="scientific">Sungouiella intermedia</name>
    <dbReference type="NCBI Taxonomy" id="45354"/>
    <lineage>
        <taxon>Eukaryota</taxon>
        <taxon>Fungi</taxon>
        <taxon>Dikarya</taxon>
        <taxon>Ascomycota</taxon>
        <taxon>Saccharomycotina</taxon>
        <taxon>Pichiomycetes</taxon>
        <taxon>Metschnikowiaceae</taxon>
        <taxon>Sungouiella</taxon>
    </lineage>
</organism>
<feature type="transmembrane region" description="Helical" evidence="7">
    <location>
        <begin position="100"/>
        <end position="119"/>
    </location>
</feature>
<feature type="transmembrane region" description="Helical" evidence="7">
    <location>
        <begin position="131"/>
        <end position="152"/>
    </location>
</feature>
<comment type="similarity">
    <text evidence="2">Belongs to the major facilitator superfamily.</text>
</comment>
<evidence type="ECO:0000256" key="7">
    <source>
        <dbReference type="SAM" id="Phobius"/>
    </source>
</evidence>
<dbReference type="PANTHER" id="PTHR23501">
    <property type="entry name" value="MAJOR FACILITATOR SUPERFAMILY"/>
    <property type="match status" value="1"/>
</dbReference>
<dbReference type="PROSITE" id="PS50850">
    <property type="entry name" value="MFS"/>
    <property type="match status" value="1"/>
</dbReference>
<evidence type="ECO:0000256" key="5">
    <source>
        <dbReference type="ARBA" id="ARBA00022989"/>
    </source>
</evidence>
<evidence type="ECO:0000256" key="3">
    <source>
        <dbReference type="ARBA" id="ARBA00022448"/>
    </source>
</evidence>
<name>A0A1L0BNB6_9ASCO</name>
<comment type="subcellular location">
    <subcellularLocation>
        <location evidence="1">Endomembrane system</location>
        <topology evidence="1">Multi-pass membrane protein</topology>
    </subcellularLocation>
</comment>
<proteinExistence type="inferred from homology"/>
<dbReference type="Pfam" id="PF07690">
    <property type="entry name" value="MFS_1"/>
    <property type="match status" value="1"/>
</dbReference>
<dbReference type="Proteomes" id="UP000182334">
    <property type="component" value="Chromosome III"/>
</dbReference>
<dbReference type="InterPro" id="IPR020846">
    <property type="entry name" value="MFS_dom"/>
</dbReference>
<sequence length="570" mass="61146">MTGSYSFDDPTSGAPGAVTREILEEENVLLVDSDIAEHYGSTKNHIEPTISNLVPEISPTQFLVISISIYLGIFLAAVDTTVVTTILTLVASDLDALPNISWIATAYLLSSSVFQPLWGKLSDIFGRKPPLVLCCIFFAVGCAICNTSSLAVLVLGRFITGLGGSGLTSLGSITFTDIVPLRDRGIYQGIGNIAFGLGAASGGAVGGLIADKLGWRYVFLTQVPLALFVGLCIAFCLNLPPGSPGLGASDHEFVSKLKRVDFVGSLLLVLALMGILTAASFGGREISYTSPTFVVLLVGAVILLVAFAKWENEYAAEPTLPVKLLSTRAVLCTCMTTWFYTMSVFSYLFYIPVYYTSVMGFSATENGSRLVPNFFAVALGSLGAGFHMKKTGKYYKMMLVMDIVSLLGVIRMIGITPQISKFTQFTLFLPSGFAYAWCLTVTLLSLIAAVPSKYQAATTSIQYTFRATGSTLGVAVASAIFQNVLRANLTSKIYGLLPHDKILAREIIAKALDSTKNVEGFPEVVKEAVRDSYANGCKGSLYFAVASMAVGCFFSIFIEEHVLHSTLERK</sequence>
<dbReference type="AlphaFoldDB" id="A0A1L0BNB6"/>
<dbReference type="Gene3D" id="1.20.1250.20">
    <property type="entry name" value="MFS general substrate transporter like domains"/>
    <property type="match status" value="2"/>
</dbReference>
<dbReference type="GO" id="GO:0000329">
    <property type="term" value="C:fungal-type vacuole membrane"/>
    <property type="evidence" value="ECO:0007669"/>
    <property type="project" value="TreeGrafter"/>
</dbReference>
<feature type="transmembrane region" description="Helical" evidence="7">
    <location>
        <begin position="399"/>
        <end position="420"/>
    </location>
</feature>
<evidence type="ECO:0000313" key="10">
    <source>
        <dbReference type="Proteomes" id="UP000182334"/>
    </source>
</evidence>
<feature type="transmembrane region" description="Helical" evidence="7">
    <location>
        <begin position="62"/>
        <end position="88"/>
    </location>
</feature>
<dbReference type="SUPFAM" id="SSF103473">
    <property type="entry name" value="MFS general substrate transporter"/>
    <property type="match status" value="1"/>
</dbReference>